<dbReference type="Pfam" id="PF07707">
    <property type="entry name" value="BACK"/>
    <property type="match status" value="1"/>
</dbReference>
<dbReference type="EMBL" id="BEXD01000381">
    <property type="protein sequence ID" value="GBB86962.1"/>
    <property type="molecule type" value="Genomic_DNA"/>
</dbReference>
<dbReference type="SUPFAM" id="SSF54695">
    <property type="entry name" value="POZ domain"/>
    <property type="match status" value="1"/>
</dbReference>
<dbReference type="InterPro" id="IPR011705">
    <property type="entry name" value="BACK"/>
</dbReference>
<evidence type="ECO:0000259" key="1">
    <source>
        <dbReference type="PROSITE" id="PS51886"/>
    </source>
</evidence>
<comment type="caution">
    <text evidence="2">The sequence shown here is derived from an EMBL/GenBank/DDBJ whole genome shotgun (WGS) entry which is preliminary data.</text>
</comment>
<dbReference type="PROSITE" id="PS51886">
    <property type="entry name" value="TLDC"/>
    <property type="match status" value="1"/>
</dbReference>
<dbReference type="Proteomes" id="UP000247702">
    <property type="component" value="Unassembled WGS sequence"/>
</dbReference>
<reference evidence="3" key="2">
    <citation type="submission" date="2019-10" db="EMBL/GenBank/DDBJ databases">
        <title>Conservation and host-specific expression of non-tandemly repeated heterogenous ribosome RNA gene in arbuscular mycorrhizal fungi.</title>
        <authorList>
            <person name="Maeda T."/>
            <person name="Kobayashi Y."/>
            <person name="Nakagawa T."/>
            <person name="Ezawa T."/>
            <person name="Yamaguchi K."/>
            <person name="Bino T."/>
            <person name="Nishimoto Y."/>
            <person name="Shigenobu S."/>
            <person name="Kawaguchi M."/>
        </authorList>
    </citation>
    <scope>NUCLEOTIDE SEQUENCE</scope>
    <source>
        <strain evidence="3">HR1</strain>
    </source>
</reference>
<organism evidence="2 4">
    <name type="scientific">Rhizophagus clarus</name>
    <dbReference type="NCBI Taxonomy" id="94130"/>
    <lineage>
        <taxon>Eukaryota</taxon>
        <taxon>Fungi</taxon>
        <taxon>Fungi incertae sedis</taxon>
        <taxon>Mucoromycota</taxon>
        <taxon>Glomeromycotina</taxon>
        <taxon>Glomeromycetes</taxon>
        <taxon>Glomerales</taxon>
        <taxon>Glomeraceae</taxon>
        <taxon>Rhizophagus</taxon>
    </lineage>
</organism>
<accession>A0A2Z6QEF0</accession>
<dbReference type="EMBL" id="BLAL01000194">
    <property type="protein sequence ID" value="GES90228.1"/>
    <property type="molecule type" value="Genomic_DNA"/>
</dbReference>
<dbReference type="GO" id="GO:0005737">
    <property type="term" value="C:cytoplasm"/>
    <property type="evidence" value="ECO:0007669"/>
    <property type="project" value="TreeGrafter"/>
</dbReference>
<dbReference type="Gene3D" id="3.30.710.10">
    <property type="entry name" value="Potassium Channel Kv1.1, Chain A"/>
    <property type="match status" value="1"/>
</dbReference>
<sequence>MSTQFFIEILNDDEHYDVTIEVGEDPSVKIFRTQIFQIILKYIYGNVISLNRKEPTEILKLVAAADQLCFQELVDYLQKYLIENEVKLIEQNFGFACQISFKSNSLLGLQNVCTDLMNKSPDEIFKSSDFDSLPEKFLVSLIRRDDLQMKEVEIWEHIDKIDIKSKYAYTRELYLPYNFNLLLRGSRDGFTPRKFHKLCDNIPYTVTFIKVKETEEIIGGYNPLIWKGSNM</sequence>
<dbReference type="Proteomes" id="UP000615446">
    <property type="component" value="Unassembled WGS sequence"/>
</dbReference>
<keyword evidence="4" id="KW-1185">Reference proteome</keyword>
<name>A0A2Z6QEF0_9GLOM</name>
<evidence type="ECO:0000313" key="2">
    <source>
        <dbReference type="EMBL" id="GBB86962.1"/>
    </source>
</evidence>
<dbReference type="OrthoDB" id="408604at2759"/>
<dbReference type="PANTHER" id="PTHR46306">
    <property type="entry name" value="BTB/POZ DOMAIN-CONTAINING PROTEIN 9"/>
    <property type="match status" value="1"/>
</dbReference>
<dbReference type="InterPro" id="IPR006571">
    <property type="entry name" value="TLDc_dom"/>
</dbReference>
<proteinExistence type="predicted"/>
<protein>
    <submittedName>
        <fullName evidence="3">BTB/POZ protein</fullName>
    </submittedName>
</protein>
<evidence type="ECO:0000313" key="3">
    <source>
        <dbReference type="EMBL" id="GES90228.1"/>
    </source>
</evidence>
<gene>
    <name evidence="3" type="ORF">RCL2_001708900</name>
    <name evidence="2" type="ORF">RclHR1_13400003</name>
</gene>
<dbReference type="PANTHER" id="PTHR46306:SF1">
    <property type="entry name" value="BTB_POZ DOMAIN-CONTAINING PROTEIN 9"/>
    <property type="match status" value="1"/>
</dbReference>
<dbReference type="InterPro" id="IPR052407">
    <property type="entry name" value="BTB_POZ_domain_cont_9"/>
</dbReference>
<evidence type="ECO:0000313" key="4">
    <source>
        <dbReference type="Proteomes" id="UP000247702"/>
    </source>
</evidence>
<reference evidence="2 4" key="1">
    <citation type="submission" date="2017-11" db="EMBL/GenBank/DDBJ databases">
        <title>The genome of Rhizophagus clarus HR1 reveals common genetic basis of auxotrophy among arbuscular mycorrhizal fungi.</title>
        <authorList>
            <person name="Kobayashi Y."/>
        </authorList>
    </citation>
    <scope>NUCLEOTIDE SEQUENCE [LARGE SCALE GENOMIC DNA]</scope>
    <source>
        <strain evidence="2 4">HR1</strain>
    </source>
</reference>
<dbReference type="InterPro" id="IPR011333">
    <property type="entry name" value="SKP1/BTB/POZ_sf"/>
</dbReference>
<dbReference type="AlphaFoldDB" id="A0A2Z6QEF0"/>
<feature type="domain" description="TLDc" evidence="1">
    <location>
        <begin position="148"/>
        <end position="231"/>
    </location>
</feature>